<dbReference type="Pfam" id="PF00928">
    <property type="entry name" value="Adap_comp_sub"/>
    <property type="match status" value="1"/>
</dbReference>
<dbReference type="Gene3D" id="3.30.450.60">
    <property type="match status" value="1"/>
</dbReference>
<dbReference type="InterPro" id="IPR028565">
    <property type="entry name" value="MHD"/>
</dbReference>
<organism evidence="6 7">
    <name type="scientific">Salarias fasciatus</name>
    <name type="common">Jewelled blenny</name>
    <name type="synonym">Blennius fasciatus</name>
    <dbReference type="NCBI Taxonomy" id="181472"/>
    <lineage>
        <taxon>Eukaryota</taxon>
        <taxon>Metazoa</taxon>
        <taxon>Chordata</taxon>
        <taxon>Craniata</taxon>
        <taxon>Vertebrata</taxon>
        <taxon>Euteleostomi</taxon>
        <taxon>Actinopterygii</taxon>
        <taxon>Neopterygii</taxon>
        <taxon>Teleostei</taxon>
        <taxon>Neoteleostei</taxon>
        <taxon>Acanthomorphata</taxon>
        <taxon>Ovalentaria</taxon>
        <taxon>Blenniimorphae</taxon>
        <taxon>Blenniiformes</taxon>
        <taxon>Blennioidei</taxon>
        <taxon>Blenniidae</taxon>
        <taxon>Salariinae</taxon>
        <taxon>Salarias</taxon>
    </lineage>
</organism>
<gene>
    <name evidence="6" type="primary">ap3m1</name>
</gene>
<dbReference type="AlphaFoldDB" id="A0A672F341"/>
<evidence type="ECO:0000313" key="7">
    <source>
        <dbReference type="Proteomes" id="UP000472267"/>
    </source>
</evidence>
<evidence type="ECO:0000256" key="2">
    <source>
        <dbReference type="ARBA" id="ARBA00022448"/>
    </source>
</evidence>
<dbReference type="GO" id="GO:0016192">
    <property type="term" value="P:vesicle-mediated transport"/>
    <property type="evidence" value="ECO:0007669"/>
    <property type="project" value="InterPro"/>
</dbReference>
<reference evidence="6" key="3">
    <citation type="submission" date="2025-09" db="UniProtKB">
        <authorList>
            <consortium name="Ensembl"/>
        </authorList>
    </citation>
    <scope>IDENTIFICATION</scope>
</reference>
<dbReference type="PROSITE" id="PS51072">
    <property type="entry name" value="MHD"/>
    <property type="match status" value="1"/>
</dbReference>
<dbReference type="Proteomes" id="UP000472267">
    <property type="component" value="Chromosome 13"/>
</dbReference>
<feature type="domain" description="MHD" evidence="5">
    <location>
        <begin position="1"/>
        <end position="179"/>
    </location>
</feature>
<dbReference type="PROSITE" id="PS00990">
    <property type="entry name" value="CLAT_ADAPTOR_M_1"/>
    <property type="match status" value="1"/>
</dbReference>
<dbReference type="GO" id="GO:0030131">
    <property type="term" value="C:clathrin adaptor complex"/>
    <property type="evidence" value="ECO:0007669"/>
    <property type="project" value="InterPro"/>
</dbReference>
<protein>
    <submittedName>
        <fullName evidence="6">AP-3 complex subunit mu-1-like</fullName>
    </submittedName>
</protein>
<keyword evidence="7" id="KW-1185">Reference proteome</keyword>
<evidence type="ECO:0000313" key="6">
    <source>
        <dbReference type="Ensembl" id="ENSSFAP00005001006.1"/>
    </source>
</evidence>
<keyword evidence="4" id="KW-0472">Membrane</keyword>
<evidence type="ECO:0000256" key="3">
    <source>
        <dbReference type="ARBA" id="ARBA00022927"/>
    </source>
</evidence>
<keyword evidence="3" id="KW-0653">Protein transport</keyword>
<dbReference type="GO" id="GO:0012505">
    <property type="term" value="C:endomembrane system"/>
    <property type="evidence" value="ECO:0007669"/>
    <property type="project" value="UniProtKB-SubCell"/>
</dbReference>
<evidence type="ECO:0000256" key="4">
    <source>
        <dbReference type="ARBA" id="ARBA00023136"/>
    </source>
</evidence>
<dbReference type="InterPro" id="IPR018240">
    <property type="entry name" value="Clathrin_mu_CS"/>
</dbReference>
<dbReference type="InterPro" id="IPR050431">
    <property type="entry name" value="Adaptor_comp_med_subunit"/>
</dbReference>
<dbReference type="SUPFAM" id="SSF64356">
    <property type="entry name" value="SNARE-like"/>
    <property type="match status" value="1"/>
</dbReference>
<keyword evidence="2" id="KW-0813">Transport</keyword>
<comment type="subcellular location">
    <subcellularLocation>
        <location evidence="1">Endomembrane system</location>
    </subcellularLocation>
</comment>
<name>A0A672F341_SALFA</name>
<proteinExistence type="predicted"/>
<reference evidence="6" key="2">
    <citation type="submission" date="2025-08" db="UniProtKB">
        <authorList>
            <consortium name="Ensembl"/>
        </authorList>
    </citation>
    <scope>IDENTIFICATION</scope>
</reference>
<accession>A0A672F341</accession>
<evidence type="ECO:0000256" key="1">
    <source>
        <dbReference type="ARBA" id="ARBA00004308"/>
    </source>
</evidence>
<dbReference type="Gene3D" id="2.60.40.1170">
    <property type="entry name" value="Mu homology domain, subdomain B"/>
    <property type="match status" value="1"/>
</dbReference>
<dbReference type="InterPro" id="IPR036168">
    <property type="entry name" value="AP2_Mu_C_sf"/>
</dbReference>
<reference evidence="6" key="1">
    <citation type="submission" date="2019-06" db="EMBL/GenBank/DDBJ databases">
        <authorList>
            <consortium name="Wellcome Sanger Institute Data Sharing"/>
        </authorList>
    </citation>
    <scope>NUCLEOTIDE SEQUENCE [LARGE SCALE GENOMIC DNA]</scope>
</reference>
<evidence type="ECO:0000259" key="5">
    <source>
        <dbReference type="PROSITE" id="PS51072"/>
    </source>
</evidence>
<dbReference type="SUPFAM" id="SSF49447">
    <property type="entry name" value="Second domain of Mu2 adaptin subunit (ap50) of ap2 adaptor"/>
    <property type="match status" value="2"/>
</dbReference>
<dbReference type="GO" id="GO:0006886">
    <property type="term" value="P:intracellular protein transport"/>
    <property type="evidence" value="ECO:0007669"/>
    <property type="project" value="InterPro"/>
</dbReference>
<dbReference type="PANTHER" id="PTHR10529">
    <property type="entry name" value="AP COMPLEX SUBUNIT MU"/>
    <property type="match status" value="1"/>
</dbReference>
<dbReference type="Ensembl" id="ENSSFAT00005001045.1">
    <property type="protein sequence ID" value="ENSSFAP00005001006.1"/>
    <property type="gene ID" value="ENSSFAG00005000696.1"/>
</dbReference>
<dbReference type="InterPro" id="IPR011012">
    <property type="entry name" value="Longin-like_dom_sf"/>
</dbReference>
<sequence length="180" mass="20056">MVIVYELLEEMLDNGFPLATESNVLKEMIKPPTILRSVVNTLTGGSNVGDTLPTGQLSNIPWRRAGVKYTNNEAYFDVIEEIDAILDKSGTHTYDLSTKVLVWDIGKLNPQKLPNLRGSLSMQTGVPKPEENPSLNIDLKIQQLAISGLKVSRLDMYGEKYKPFKGVKYVTKAGKFQVRT</sequence>